<dbReference type="Proteomes" id="UP000092093">
    <property type="component" value="Unassembled WGS sequence"/>
</dbReference>
<dbReference type="GO" id="GO:0006289">
    <property type="term" value="P:nucleotide-excision repair"/>
    <property type="evidence" value="ECO:0007669"/>
    <property type="project" value="InterPro"/>
</dbReference>
<evidence type="ECO:0000313" key="8">
    <source>
        <dbReference type="Proteomes" id="UP000092093"/>
    </source>
</evidence>
<evidence type="ECO:0008006" key="9">
    <source>
        <dbReference type="Google" id="ProtNLM"/>
    </source>
</evidence>
<evidence type="ECO:0000256" key="2">
    <source>
        <dbReference type="ARBA" id="ARBA00022759"/>
    </source>
</evidence>
<dbReference type="PANTHER" id="PTHR31290">
    <property type="entry name" value="UV-DAMAGE ENDONUCLEASE"/>
    <property type="match status" value="1"/>
</dbReference>
<keyword evidence="6" id="KW-0234">DNA repair</keyword>
<keyword evidence="1" id="KW-0540">Nuclease</keyword>
<sequence length="370" mass="42136">MTKMDECLRSQKLSSLLTGMCKKSWKQRGFTKKTTIISLIVILVSNSRTGPEVRKVLFYTKTKNGGYVIMKLSLCCISNILGEQGLKFRTMTYKTFSSMPRADALAKLSKIVHNNFQVTHKIIRFCDEQGIKGYRLSSDLTPVLNHPDVLLKMEDLPEFGFIQHEITNIKRYLATSDIKISAHPSEYITLTTDDPKAIANSILDLETHADIFNRIGLPEDYSAPLNIHCRKDGDPEIISGKFMNTYAKLSDSVRKRLVIEVNDNKSGVWSVKNLVKHFYDKHNIPITFDTLHHKFLHSDLSDKDAFELAYSTWDTTPVFHYSEGIGETRNHASMALGIPESYGYDVVWDVELKNKDYAILDIMNRAKVTV</sequence>
<dbReference type="InterPro" id="IPR036237">
    <property type="entry name" value="Xyl_isomerase-like_sf"/>
</dbReference>
<organism evidence="7 8">
    <name type="scientific">Aphanizomenon flos-aquae WA102</name>
    <dbReference type="NCBI Taxonomy" id="1710896"/>
    <lineage>
        <taxon>Bacteria</taxon>
        <taxon>Bacillati</taxon>
        <taxon>Cyanobacteriota</taxon>
        <taxon>Cyanophyceae</taxon>
        <taxon>Nostocales</taxon>
        <taxon>Aphanizomenonaceae</taxon>
        <taxon>Aphanizomenon</taxon>
    </lineage>
</organism>
<gene>
    <name evidence="7" type="ORF">AN484_23160</name>
</gene>
<reference evidence="7 8" key="1">
    <citation type="submission" date="2015-09" db="EMBL/GenBank/DDBJ databases">
        <title>Aphanizomenon flos-aquae WA102.</title>
        <authorList>
            <person name="Driscoll C."/>
        </authorList>
    </citation>
    <scope>NUCLEOTIDE SEQUENCE [LARGE SCALE GENOMIC DNA]</scope>
    <source>
        <strain evidence="7">WA102</strain>
    </source>
</reference>
<evidence type="ECO:0000256" key="5">
    <source>
        <dbReference type="ARBA" id="ARBA00022801"/>
    </source>
</evidence>
<evidence type="ECO:0000313" key="7">
    <source>
        <dbReference type="EMBL" id="OBQ39597.1"/>
    </source>
</evidence>
<dbReference type="Pfam" id="PF03851">
    <property type="entry name" value="UvdE"/>
    <property type="match status" value="1"/>
</dbReference>
<keyword evidence="3" id="KW-0227">DNA damage</keyword>
<evidence type="ECO:0000256" key="4">
    <source>
        <dbReference type="ARBA" id="ARBA00022769"/>
    </source>
</evidence>
<dbReference type="Gene3D" id="3.20.20.150">
    <property type="entry name" value="Divalent-metal-dependent TIM barrel enzymes"/>
    <property type="match status" value="1"/>
</dbReference>
<dbReference type="PANTHER" id="PTHR31290:SF5">
    <property type="entry name" value="UV-DAMAGE ENDONUCLEASE"/>
    <property type="match status" value="1"/>
</dbReference>
<dbReference type="GO" id="GO:0016787">
    <property type="term" value="F:hydrolase activity"/>
    <property type="evidence" value="ECO:0007669"/>
    <property type="project" value="UniProtKB-KW"/>
</dbReference>
<evidence type="ECO:0000256" key="3">
    <source>
        <dbReference type="ARBA" id="ARBA00022763"/>
    </source>
</evidence>
<dbReference type="SUPFAM" id="SSF51658">
    <property type="entry name" value="Xylose isomerase-like"/>
    <property type="match status" value="1"/>
</dbReference>
<proteinExistence type="predicted"/>
<dbReference type="GO" id="GO:0009411">
    <property type="term" value="P:response to UV"/>
    <property type="evidence" value="ECO:0007669"/>
    <property type="project" value="InterPro"/>
</dbReference>
<dbReference type="InterPro" id="IPR004601">
    <property type="entry name" value="UvdE"/>
</dbReference>
<evidence type="ECO:0000256" key="6">
    <source>
        <dbReference type="ARBA" id="ARBA00023204"/>
    </source>
</evidence>
<comment type="caution">
    <text evidence="7">The sequence shown here is derived from an EMBL/GenBank/DDBJ whole genome shotgun (WGS) entry which is preliminary data.</text>
</comment>
<keyword evidence="5" id="KW-0378">Hydrolase</keyword>
<protein>
    <recommendedName>
        <fullName evidence="9">UV damage repair endonuclease UvdE</fullName>
    </recommendedName>
</protein>
<evidence type="ECO:0000256" key="1">
    <source>
        <dbReference type="ARBA" id="ARBA00022722"/>
    </source>
</evidence>
<keyword evidence="2" id="KW-0255">Endonuclease</keyword>
<keyword evidence="4" id="KW-0228">DNA excision</keyword>
<dbReference type="GO" id="GO:0004519">
    <property type="term" value="F:endonuclease activity"/>
    <property type="evidence" value="ECO:0007669"/>
    <property type="project" value="UniProtKB-KW"/>
</dbReference>
<dbReference type="EMBL" id="LJOW01000193">
    <property type="protein sequence ID" value="OBQ39597.1"/>
    <property type="molecule type" value="Genomic_DNA"/>
</dbReference>
<name>A0A1B7WR84_APHFL</name>
<accession>A0A1B7WR84</accession>
<dbReference type="AlphaFoldDB" id="A0A1B7WR84"/>